<dbReference type="InterPro" id="IPR036291">
    <property type="entry name" value="NAD(P)-bd_dom_sf"/>
</dbReference>
<comment type="similarity">
    <text evidence="1 2">Belongs to the short-chain dehydrogenases/reductases (SDR) family.</text>
</comment>
<evidence type="ECO:0000313" key="3">
    <source>
        <dbReference type="EMBL" id="KAF1838768.1"/>
    </source>
</evidence>
<accession>A0A6A5KNL6</accession>
<gene>
    <name evidence="3" type="ORF">BDW02DRAFT_594336</name>
</gene>
<proteinExistence type="inferred from homology"/>
<dbReference type="Proteomes" id="UP000800040">
    <property type="component" value="Unassembled WGS sequence"/>
</dbReference>
<dbReference type="GO" id="GO:0016491">
    <property type="term" value="F:oxidoreductase activity"/>
    <property type="evidence" value="ECO:0007669"/>
    <property type="project" value="TreeGrafter"/>
</dbReference>
<dbReference type="Gene3D" id="3.40.50.720">
    <property type="entry name" value="NAD(P)-binding Rossmann-like Domain"/>
    <property type="match status" value="1"/>
</dbReference>
<dbReference type="EMBL" id="ML975249">
    <property type="protein sequence ID" value="KAF1838768.1"/>
    <property type="molecule type" value="Genomic_DNA"/>
</dbReference>
<dbReference type="PRINTS" id="PR00080">
    <property type="entry name" value="SDRFAMILY"/>
</dbReference>
<protein>
    <submittedName>
        <fullName evidence="3">NAD(P)-binding protein</fullName>
    </submittedName>
</protein>
<dbReference type="GO" id="GO:0005737">
    <property type="term" value="C:cytoplasm"/>
    <property type="evidence" value="ECO:0007669"/>
    <property type="project" value="TreeGrafter"/>
</dbReference>
<sequence length="261" mass="27382">MALDDKTIVLITGANSGIGFSLATQLLASPTYHILLGSRSPTKGTTALTSLLALNLPGTVSYLPLDVTSPSSILSAAETVRNEYGHLDALVNNAGIDGERMASSDGGGGASSLHERMRETFATNTIGPALVVEAFIGLMSEKEGRVARIVNVTSGAGSIRERYTPEAPKAHQEMGFIPYRTSKAALNMLTVCQAYEYGPLGIKVFCFCPGFTASGLGVLNTVENGAQPTSKGAEPMVGILEGERDEQHGGFLNGMGGLWDW</sequence>
<organism evidence="3 4">
    <name type="scientific">Decorospora gaudefroyi</name>
    <dbReference type="NCBI Taxonomy" id="184978"/>
    <lineage>
        <taxon>Eukaryota</taxon>
        <taxon>Fungi</taxon>
        <taxon>Dikarya</taxon>
        <taxon>Ascomycota</taxon>
        <taxon>Pezizomycotina</taxon>
        <taxon>Dothideomycetes</taxon>
        <taxon>Pleosporomycetidae</taxon>
        <taxon>Pleosporales</taxon>
        <taxon>Pleosporineae</taxon>
        <taxon>Pleosporaceae</taxon>
        <taxon>Decorospora</taxon>
    </lineage>
</organism>
<dbReference type="Pfam" id="PF00106">
    <property type="entry name" value="adh_short"/>
    <property type="match status" value="1"/>
</dbReference>
<dbReference type="GO" id="GO:0019748">
    <property type="term" value="P:secondary metabolic process"/>
    <property type="evidence" value="ECO:0007669"/>
    <property type="project" value="TreeGrafter"/>
</dbReference>
<dbReference type="PRINTS" id="PR00081">
    <property type="entry name" value="GDHRDH"/>
</dbReference>
<reference evidence="3" key="1">
    <citation type="submission" date="2020-01" db="EMBL/GenBank/DDBJ databases">
        <authorList>
            <consortium name="DOE Joint Genome Institute"/>
            <person name="Haridas S."/>
            <person name="Albert R."/>
            <person name="Binder M."/>
            <person name="Bloem J."/>
            <person name="Labutti K."/>
            <person name="Salamov A."/>
            <person name="Andreopoulos B."/>
            <person name="Baker S.E."/>
            <person name="Barry K."/>
            <person name="Bills G."/>
            <person name="Bluhm B.H."/>
            <person name="Cannon C."/>
            <person name="Castanera R."/>
            <person name="Culley D.E."/>
            <person name="Daum C."/>
            <person name="Ezra D."/>
            <person name="Gonzalez J.B."/>
            <person name="Henrissat B."/>
            <person name="Kuo A."/>
            <person name="Liang C."/>
            <person name="Lipzen A."/>
            <person name="Lutzoni F."/>
            <person name="Magnuson J."/>
            <person name="Mondo S."/>
            <person name="Nolan M."/>
            <person name="Ohm R."/>
            <person name="Pangilinan J."/>
            <person name="Park H.-J."/>
            <person name="Ramirez L."/>
            <person name="Alfaro M."/>
            <person name="Sun H."/>
            <person name="Tritt A."/>
            <person name="Yoshinaga Y."/>
            <person name="Zwiers L.-H."/>
            <person name="Turgeon B.G."/>
            <person name="Goodwin S.B."/>
            <person name="Spatafora J.W."/>
            <person name="Crous P.W."/>
            <person name="Grigoriev I.V."/>
        </authorList>
    </citation>
    <scope>NUCLEOTIDE SEQUENCE</scope>
    <source>
        <strain evidence="3">P77</strain>
    </source>
</reference>
<dbReference type="SUPFAM" id="SSF51735">
    <property type="entry name" value="NAD(P)-binding Rossmann-fold domains"/>
    <property type="match status" value="1"/>
</dbReference>
<dbReference type="InterPro" id="IPR002347">
    <property type="entry name" value="SDR_fam"/>
</dbReference>
<evidence type="ECO:0000256" key="2">
    <source>
        <dbReference type="RuleBase" id="RU000363"/>
    </source>
</evidence>
<evidence type="ECO:0000313" key="4">
    <source>
        <dbReference type="Proteomes" id="UP000800040"/>
    </source>
</evidence>
<name>A0A6A5KNL6_9PLEO</name>
<dbReference type="PANTHER" id="PTHR43544">
    <property type="entry name" value="SHORT-CHAIN DEHYDROGENASE/REDUCTASE"/>
    <property type="match status" value="1"/>
</dbReference>
<dbReference type="OrthoDB" id="191139at2759"/>
<keyword evidence="4" id="KW-1185">Reference proteome</keyword>
<dbReference type="AlphaFoldDB" id="A0A6A5KNL6"/>
<dbReference type="PANTHER" id="PTHR43544:SF32">
    <property type="entry name" value="CHAIN DEHYDROGENASE, PUTATIVE (AFU_ORTHOLOGUE AFUA_5G01530)-RELATED"/>
    <property type="match status" value="1"/>
</dbReference>
<evidence type="ECO:0000256" key="1">
    <source>
        <dbReference type="ARBA" id="ARBA00006484"/>
    </source>
</evidence>
<dbReference type="InterPro" id="IPR051468">
    <property type="entry name" value="Fungal_SecMetab_SDRs"/>
</dbReference>